<evidence type="ECO:0000313" key="10">
    <source>
        <dbReference type="EMBL" id="KWT90138.1"/>
    </source>
</evidence>
<comment type="caution">
    <text evidence="10">The sequence shown here is derived from an EMBL/GenBank/DDBJ whole genome shotgun (WGS) entry which is preliminary data.</text>
</comment>
<dbReference type="InterPro" id="IPR006158">
    <property type="entry name" value="Cobalamin-bd"/>
</dbReference>
<dbReference type="Proteomes" id="UP000060487">
    <property type="component" value="Unassembled WGS sequence"/>
</dbReference>
<evidence type="ECO:0000259" key="9">
    <source>
        <dbReference type="PROSITE" id="PS51918"/>
    </source>
</evidence>
<dbReference type="InterPro" id="IPR007197">
    <property type="entry name" value="rSAM"/>
</dbReference>
<accession>A0ABR5SL03</accession>
<dbReference type="EC" id="2.-.-.-" evidence="10"/>
<evidence type="ECO:0000256" key="6">
    <source>
        <dbReference type="ARBA" id="ARBA00023004"/>
    </source>
</evidence>
<dbReference type="PROSITE" id="PS51918">
    <property type="entry name" value="RADICAL_SAM"/>
    <property type="match status" value="1"/>
</dbReference>
<dbReference type="InterPro" id="IPR023404">
    <property type="entry name" value="rSAM_horseshoe"/>
</dbReference>
<dbReference type="InterPro" id="IPR006638">
    <property type="entry name" value="Elp3/MiaA/NifB-like_rSAM"/>
</dbReference>
<dbReference type="PROSITE" id="PS51332">
    <property type="entry name" value="B12_BINDING"/>
    <property type="match status" value="1"/>
</dbReference>
<evidence type="ECO:0000259" key="8">
    <source>
        <dbReference type="PROSITE" id="PS51332"/>
    </source>
</evidence>
<dbReference type="Pfam" id="PF02310">
    <property type="entry name" value="B12-binding"/>
    <property type="match status" value="1"/>
</dbReference>
<keyword evidence="4" id="KW-0949">S-adenosyl-L-methionine</keyword>
<evidence type="ECO:0000256" key="7">
    <source>
        <dbReference type="ARBA" id="ARBA00023014"/>
    </source>
</evidence>
<dbReference type="PANTHER" id="PTHR43409">
    <property type="entry name" value="ANAEROBIC MAGNESIUM-PROTOPORPHYRIN IX MONOMETHYL ESTER CYCLASE-RELATED"/>
    <property type="match status" value="1"/>
</dbReference>
<feature type="domain" description="B12-binding" evidence="8">
    <location>
        <begin position="18"/>
        <end position="151"/>
    </location>
</feature>
<feature type="domain" description="Radical SAM core" evidence="9">
    <location>
        <begin position="198"/>
        <end position="426"/>
    </location>
</feature>
<dbReference type="Gene3D" id="3.80.30.20">
    <property type="entry name" value="tm_1862 like domain"/>
    <property type="match status" value="1"/>
</dbReference>
<dbReference type="GO" id="GO:0016740">
    <property type="term" value="F:transferase activity"/>
    <property type="evidence" value="ECO:0007669"/>
    <property type="project" value="UniProtKB-KW"/>
</dbReference>
<dbReference type="InterPro" id="IPR051198">
    <property type="entry name" value="BchE-like"/>
</dbReference>
<dbReference type="Gene3D" id="3.40.50.280">
    <property type="entry name" value="Cobalamin-binding domain"/>
    <property type="match status" value="1"/>
</dbReference>
<keyword evidence="2" id="KW-0489">Methyltransferase</keyword>
<dbReference type="SUPFAM" id="SSF102114">
    <property type="entry name" value="Radical SAM enzymes"/>
    <property type="match status" value="1"/>
</dbReference>
<dbReference type="EMBL" id="LNQR01000036">
    <property type="protein sequence ID" value="KWT90138.1"/>
    <property type="molecule type" value="Genomic_DNA"/>
</dbReference>
<dbReference type="SMART" id="SM00729">
    <property type="entry name" value="Elp3"/>
    <property type="match status" value="1"/>
</dbReference>
<gene>
    <name evidence="10" type="ORF">ASN18_1144</name>
</gene>
<keyword evidence="5" id="KW-0479">Metal-binding</keyword>
<protein>
    <submittedName>
        <fullName evidence="10">Radical SAM protein</fullName>
        <ecNumber evidence="10">2.-.-.-</ecNumber>
    </submittedName>
</protein>
<keyword evidence="7" id="KW-0411">Iron-sulfur</keyword>
<dbReference type="InterPro" id="IPR036724">
    <property type="entry name" value="Cobalamin-bd_sf"/>
</dbReference>
<dbReference type="SFLD" id="SFLDG01082">
    <property type="entry name" value="B12-binding_domain_containing"/>
    <property type="match status" value="1"/>
</dbReference>
<evidence type="ECO:0000313" key="11">
    <source>
        <dbReference type="Proteomes" id="UP000060487"/>
    </source>
</evidence>
<dbReference type="CDD" id="cd02068">
    <property type="entry name" value="radical_SAM_B12_BD"/>
    <property type="match status" value="1"/>
</dbReference>
<evidence type="ECO:0000256" key="2">
    <source>
        <dbReference type="ARBA" id="ARBA00022603"/>
    </source>
</evidence>
<evidence type="ECO:0000256" key="1">
    <source>
        <dbReference type="ARBA" id="ARBA00001966"/>
    </source>
</evidence>
<sequence length="473" mass="54008">MKRLLLINPSSENEIQSPLPYFVSEGKGVTPPLGILSIAAQAMQNTDYTTMLIDVQVEGLSYESLANKISQFNPDIIGITAMSMTVRDAYKTIQMSKKICPNSKIVVGGPHVNCYPLETAAWKDVDYAIHGEGEIVFGEFLREFSNRGYASGLKGVIYKDSDGVIENNERADYIKDLNSLPIPDRTILPYKKYSSIIMKKSPVTSILSSRGCPFRCNYCDRPSVGKAFRPRSVESVIHELKICNDIGIKSFLFYDDTFTVNRKRVIDFCIAITDSKLDIEFNIRSRVDTVDEEMLYYLKKAGCLGIQYGVESGSQTILDRMNKGITLQQIHDTVKITKKHNILTTAYFMFGNPGETRQDIKLTHEFMELIDPDYVMISIFTPYPKTKSYEEGIKRNLFEDVWKKLAEDPTIEFEMPVWTENFTTGELNKMLTDTYRKYYFSGKRILRQISSIKSIRELREKAKAAVKILKNRH</sequence>
<dbReference type="InterPro" id="IPR034466">
    <property type="entry name" value="Methyltransferase_Class_B"/>
</dbReference>
<organism evidence="10 11">
    <name type="scientific">Candidatus Magnetominusculus xianensis</name>
    <dbReference type="NCBI Taxonomy" id="1748249"/>
    <lineage>
        <taxon>Bacteria</taxon>
        <taxon>Pseudomonadati</taxon>
        <taxon>Nitrospirota</taxon>
        <taxon>Nitrospiria</taxon>
        <taxon>Nitrospirales</taxon>
        <taxon>Nitrospiraceae</taxon>
        <taxon>Candidatus Magnetominusculus</taxon>
    </lineage>
</organism>
<dbReference type="InterPro" id="IPR058240">
    <property type="entry name" value="rSAM_sf"/>
</dbReference>
<dbReference type="CDD" id="cd01335">
    <property type="entry name" value="Radical_SAM"/>
    <property type="match status" value="1"/>
</dbReference>
<comment type="cofactor">
    <cofactor evidence="1">
        <name>[4Fe-4S] cluster</name>
        <dbReference type="ChEBI" id="CHEBI:49883"/>
    </cofactor>
</comment>
<dbReference type="PANTHER" id="PTHR43409:SF7">
    <property type="entry name" value="BLL1977 PROTEIN"/>
    <property type="match status" value="1"/>
</dbReference>
<evidence type="ECO:0000256" key="4">
    <source>
        <dbReference type="ARBA" id="ARBA00022691"/>
    </source>
</evidence>
<dbReference type="SFLD" id="SFLDS00029">
    <property type="entry name" value="Radical_SAM"/>
    <property type="match status" value="1"/>
</dbReference>
<dbReference type="SFLD" id="SFLDG01123">
    <property type="entry name" value="methyltransferase_(Class_B)"/>
    <property type="match status" value="1"/>
</dbReference>
<name>A0ABR5SL03_9BACT</name>
<dbReference type="RefSeq" id="WP_085051789.1">
    <property type="nucleotide sequence ID" value="NZ_LNQR01000036.1"/>
</dbReference>
<reference evidence="10 11" key="1">
    <citation type="submission" date="2015-11" db="EMBL/GenBank/DDBJ databases">
        <authorList>
            <person name="Lin W."/>
        </authorList>
    </citation>
    <scope>NUCLEOTIDE SEQUENCE [LARGE SCALE GENOMIC DNA]</scope>
    <source>
        <strain evidence="10 11">HCH-1</strain>
    </source>
</reference>
<evidence type="ECO:0000256" key="5">
    <source>
        <dbReference type="ARBA" id="ARBA00022723"/>
    </source>
</evidence>
<dbReference type="Pfam" id="PF04055">
    <property type="entry name" value="Radical_SAM"/>
    <property type="match status" value="1"/>
</dbReference>
<proteinExistence type="predicted"/>
<keyword evidence="6" id="KW-0408">Iron</keyword>
<dbReference type="SUPFAM" id="SSF52242">
    <property type="entry name" value="Cobalamin (vitamin B12)-binding domain"/>
    <property type="match status" value="1"/>
</dbReference>
<keyword evidence="3 10" id="KW-0808">Transferase</keyword>
<keyword evidence="11" id="KW-1185">Reference proteome</keyword>
<evidence type="ECO:0000256" key="3">
    <source>
        <dbReference type="ARBA" id="ARBA00022679"/>
    </source>
</evidence>